<dbReference type="EMBL" id="JAHESF010000009">
    <property type="protein sequence ID" value="MBT1697549.1"/>
    <property type="molecule type" value="Genomic_DNA"/>
</dbReference>
<proteinExistence type="predicted"/>
<sequence>MNYKPDEKDWMAYLYGELEGQEKEKIDRYLLEDAEARAEFEKFRRLRKMMSTVEDQEVIAPPIFIGDTRQRMLWSSPYFKTIVSIAASLLLIILVGRITGTRISVSNHEFRLSFGEEQAQPIRESAPPTQALTASEVQQMINASLNENNLAQQASWKETQAKLDVSIRRNLNASSARIDQLVRQAATASQDQIRQYVSTIQTENAQMVKDYFQLTSGEQKKYIEDLLVDFAQYMQQQHTNDLQVVQTQLNSLQQNTNIFKQETEQILTSIITTVGAPQESKEIKN</sequence>
<dbReference type="Proteomes" id="UP001319200">
    <property type="component" value="Unassembled WGS sequence"/>
</dbReference>
<evidence type="ECO:0000313" key="2">
    <source>
        <dbReference type="EMBL" id="MBT1697549.1"/>
    </source>
</evidence>
<keyword evidence="1" id="KW-0472">Membrane</keyword>
<reference evidence="2 3" key="1">
    <citation type="submission" date="2021-05" db="EMBL/GenBank/DDBJ databases">
        <title>A Polyphasic approach of four new species of the genus Ohtaekwangia: Ohtaekwangia histidinii sp. nov., Ohtaekwangia cretensis sp. nov., Ohtaekwangia indiensis sp. nov., Ohtaekwangia reichenbachii sp. nov. from diverse environment.</title>
        <authorList>
            <person name="Octaviana S."/>
        </authorList>
    </citation>
    <scope>NUCLEOTIDE SEQUENCE [LARGE SCALE GENOMIC DNA]</scope>
    <source>
        <strain evidence="2 3">PWU4</strain>
    </source>
</reference>
<accession>A0AAP2DL59</accession>
<evidence type="ECO:0008006" key="4">
    <source>
        <dbReference type="Google" id="ProtNLM"/>
    </source>
</evidence>
<evidence type="ECO:0000313" key="3">
    <source>
        <dbReference type="Proteomes" id="UP001319200"/>
    </source>
</evidence>
<keyword evidence="3" id="KW-1185">Reference proteome</keyword>
<gene>
    <name evidence="2" type="ORF">KK083_11725</name>
</gene>
<evidence type="ECO:0000256" key="1">
    <source>
        <dbReference type="SAM" id="Phobius"/>
    </source>
</evidence>
<organism evidence="2 3">
    <name type="scientific">Chryseosolibacter histidini</name>
    <dbReference type="NCBI Taxonomy" id="2782349"/>
    <lineage>
        <taxon>Bacteria</taxon>
        <taxon>Pseudomonadati</taxon>
        <taxon>Bacteroidota</taxon>
        <taxon>Cytophagia</taxon>
        <taxon>Cytophagales</taxon>
        <taxon>Chryseotaleaceae</taxon>
        <taxon>Chryseosolibacter</taxon>
    </lineage>
</organism>
<comment type="caution">
    <text evidence="2">The sequence shown here is derived from an EMBL/GenBank/DDBJ whole genome shotgun (WGS) entry which is preliminary data.</text>
</comment>
<keyword evidence="1" id="KW-0812">Transmembrane</keyword>
<keyword evidence="1" id="KW-1133">Transmembrane helix</keyword>
<dbReference type="AlphaFoldDB" id="A0AAP2DL59"/>
<feature type="transmembrane region" description="Helical" evidence="1">
    <location>
        <begin position="78"/>
        <end position="98"/>
    </location>
</feature>
<dbReference type="RefSeq" id="WP_254163419.1">
    <property type="nucleotide sequence ID" value="NZ_JAHESF010000009.1"/>
</dbReference>
<name>A0AAP2DL59_9BACT</name>
<protein>
    <recommendedName>
        <fullName evidence="4">Anti-sigma factor</fullName>
    </recommendedName>
</protein>